<evidence type="ECO:0000256" key="4">
    <source>
        <dbReference type="ARBA" id="ARBA00022723"/>
    </source>
</evidence>
<evidence type="ECO:0000256" key="6">
    <source>
        <dbReference type="RuleBase" id="RU003653"/>
    </source>
</evidence>
<keyword evidence="2 6" id="KW-0031">Aminopeptidase</keyword>
<evidence type="ECO:0000313" key="9">
    <source>
        <dbReference type="Proteomes" id="UP000178450"/>
    </source>
</evidence>
<comment type="cofactor">
    <cofactor evidence="6">
        <name>Co(2+)</name>
        <dbReference type="ChEBI" id="CHEBI:48828"/>
    </cofactor>
    <cofactor evidence="6">
        <name>Zn(2+)</name>
        <dbReference type="ChEBI" id="CHEBI:29105"/>
    </cofactor>
    <cofactor evidence="6">
        <name>Mn(2+)</name>
        <dbReference type="ChEBI" id="CHEBI:29035"/>
    </cofactor>
    <cofactor evidence="6">
        <name>Fe(2+)</name>
        <dbReference type="ChEBI" id="CHEBI:29033"/>
    </cofactor>
    <text evidence="6">Binds 2 divalent metal cations per subunit. Has a high-affinity and a low affinity metal-binding site. The true nature of the physiological cofactor is under debate. The enzyme is active with cobalt, zinc, manganese or divalent iron ions.</text>
</comment>
<accession>A0A1F7K9A0</accession>
<evidence type="ECO:0000256" key="5">
    <source>
        <dbReference type="ARBA" id="ARBA00022801"/>
    </source>
</evidence>
<dbReference type="PRINTS" id="PR00599">
    <property type="entry name" value="MAPEPTIDASE"/>
</dbReference>
<dbReference type="PANTHER" id="PTHR43330">
    <property type="entry name" value="METHIONINE AMINOPEPTIDASE"/>
    <property type="match status" value="1"/>
</dbReference>
<evidence type="ECO:0000256" key="2">
    <source>
        <dbReference type="ARBA" id="ARBA00022438"/>
    </source>
</evidence>
<comment type="catalytic activity">
    <reaction evidence="6">
        <text>Release of N-terminal amino acids, preferentially methionine, from peptides and arylamides.</text>
        <dbReference type="EC" id="3.4.11.18"/>
    </reaction>
</comment>
<keyword evidence="3 6" id="KW-0645">Protease</keyword>
<comment type="function">
    <text evidence="1">Removes the N-terminal methionine from nascent proteins. The N-terminal methionine is often cleaved when the second residue in the primary sequence is small and uncharged (Met-Ala-, Cys, Gly, Pro, Ser, Thr, or Val). Requires deformylation of the N(alpha)-formylated initiator methionine before it can be hydrolyzed.</text>
</comment>
<keyword evidence="5" id="KW-0378">Hydrolase</keyword>
<dbReference type="GO" id="GO:0005829">
    <property type="term" value="C:cytosol"/>
    <property type="evidence" value="ECO:0007669"/>
    <property type="project" value="TreeGrafter"/>
</dbReference>
<feature type="domain" description="Peptidase M24" evidence="7">
    <location>
        <begin position="1"/>
        <end position="228"/>
    </location>
</feature>
<reference evidence="8 9" key="1">
    <citation type="journal article" date="2016" name="Nat. Commun.">
        <title>Thousands of microbial genomes shed light on interconnected biogeochemical processes in an aquifer system.</title>
        <authorList>
            <person name="Anantharaman K."/>
            <person name="Brown C.T."/>
            <person name="Hug L.A."/>
            <person name="Sharon I."/>
            <person name="Castelle C.J."/>
            <person name="Probst A.J."/>
            <person name="Thomas B.C."/>
            <person name="Singh A."/>
            <person name="Wilkins M.J."/>
            <person name="Karaoz U."/>
            <person name="Brodie E.L."/>
            <person name="Williams K.H."/>
            <person name="Hubbard S.S."/>
            <person name="Banfield J.F."/>
        </authorList>
    </citation>
    <scope>NUCLEOTIDE SEQUENCE [LARGE SCALE GENOMIC DNA]</scope>
</reference>
<protein>
    <recommendedName>
        <fullName evidence="6">Methionine aminopeptidase</fullName>
        <ecNumber evidence="6">3.4.11.18</ecNumber>
    </recommendedName>
</protein>
<dbReference type="Gene3D" id="3.90.230.10">
    <property type="entry name" value="Creatinase/methionine aminopeptidase superfamily"/>
    <property type="match status" value="1"/>
</dbReference>
<dbReference type="InterPro" id="IPR000994">
    <property type="entry name" value="Pept_M24"/>
</dbReference>
<evidence type="ECO:0000313" key="8">
    <source>
        <dbReference type="EMBL" id="OGK64428.1"/>
    </source>
</evidence>
<dbReference type="GO" id="GO:0004239">
    <property type="term" value="F:initiator methionyl aminopeptidase activity"/>
    <property type="evidence" value="ECO:0007669"/>
    <property type="project" value="UniProtKB-EC"/>
</dbReference>
<dbReference type="SUPFAM" id="SSF55920">
    <property type="entry name" value="Creatinase/aminopeptidase"/>
    <property type="match status" value="1"/>
</dbReference>
<keyword evidence="4 6" id="KW-0479">Metal-binding</keyword>
<evidence type="ECO:0000256" key="1">
    <source>
        <dbReference type="ARBA" id="ARBA00002521"/>
    </source>
</evidence>
<dbReference type="InterPro" id="IPR001714">
    <property type="entry name" value="Pept_M24_MAP"/>
</dbReference>
<dbReference type="AlphaFoldDB" id="A0A1F7K9A0"/>
<dbReference type="EMBL" id="MGBG01000021">
    <property type="protein sequence ID" value="OGK64428.1"/>
    <property type="molecule type" value="Genomic_DNA"/>
</dbReference>
<sequence>MIKAGQILTSVLTDLKAEIKVGITTKELDQKAQDLIHHYGGQVSFNKVPGYHWATCMSVNEVIVHGVPSHYRLKENDMLKLDIGVYLNGYHIDYGDSFYLGTPPPAVSRFMDVGRATLKKVILLAKANTHIGLVSQTIEQSIQGAGYQVIYNLTGHAVGKELHEDPLIPQFLEGSIAKTPRFQAGNAYALEIIYSMKDSQIRHANNDGWSLRTKTGSTNCCFENTVFIEPDQSLVIVN</sequence>
<proteinExistence type="inferred from homology"/>
<dbReference type="EC" id="3.4.11.18" evidence="6"/>
<dbReference type="InterPro" id="IPR036005">
    <property type="entry name" value="Creatinase/aminopeptidase-like"/>
</dbReference>
<gene>
    <name evidence="8" type="ORF">A2209_03895</name>
</gene>
<evidence type="ECO:0000259" key="7">
    <source>
        <dbReference type="Pfam" id="PF00557"/>
    </source>
</evidence>
<organism evidence="8 9">
    <name type="scientific">Candidatus Roizmanbacteria bacterium RIFOXYA1_FULL_41_12</name>
    <dbReference type="NCBI Taxonomy" id="1802082"/>
    <lineage>
        <taxon>Bacteria</taxon>
        <taxon>Candidatus Roizmaniibacteriota</taxon>
    </lineage>
</organism>
<dbReference type="GO" id="GO:0006508">
    <property type="term" value="P:proteolysis"/>
    <property type="evidence" value="ECO:0007669"/>
    <property type="project" value="UniProtKB-KW"/>
</dbReference>
<dbReference type="NCBIfam" id="TIGR00500">
    <property type="entry name" value="met_pdase_I"/>
    <property type="match status" value="1"/>
</dbReference>
<dbReference type="Proteomes" id="UP000178450">
    <property type="component" value="Unassembled WGS sequence"/>
</dbReference>
<dbReference type="InterPro" id="IPR002467">
    <property type="entry name" value="Pept_M24A_MAP1"/>
</dbReference>
<dbReference type="Pfam" id="PF00557">
    <property type="entry name" value="Peptidase_M24"/>
    <property type="match status" value="1"/>
</dbReference>
<dbReference type="PANTHER" id="PTHR43330:SF27">
    <property type="entry name" value="METHIONINE AMINOPEPTIDASE"/>
    <property type="match status" value="1"/>
</dbReference>
<dbReference type="GO" id="GO:0046872">
    <property type="term" value="F:metal ion binding"/>
    <property type="evidence" value="ECO:0007669"/>
    <property type="project" value="UniProtKB-KW"/>
</dbReference>
<dbReference type="GO" id="GO:0070006">
    <property type="term" value="F:metalloaminopeptidase activity"/>
    <property type="evidence" value="ECO:0007669"/>
    <property type="project" value="InterPro"/>
</dbReference>
<comment type="caution">
    <text evidence="8">The sequence shown here is derived from an EMBL/GenBank/DDBJ whole genome shotgun (WGS) entry which is preliminary data.</text>
</comment>
<comment type="similarity">
    <text evidence="6">Belongs to the peptidase M24A family.</text>
</comment>
<evidence type="ECO:0000256" key="3">
    <source>
        <dbReference type="ARBA" id="ARBA00022670"/>
    </source>
</evidence>
<name>A0A1F7K9A0_9BACT</name>